<dbReference type="GeneID" id="55992854"/>
<organism evidence="1 2">
    <name type="scientific">Talaromyces rugulosus</name>
    <name type="common">Penicillium rugulosum</name>
    <dbReference type="NCBI Taxonomy" id="121627"/>
    <lineage>
        <taxon>Eukaryota</taxon>
        <taxon>Fungi</taxon>
        <taxon>Dikarya</taxon>
        <taxon>Ascomycota</taxon>
        <taxon>Pezizomycotina</taxon>
        <taxon>Eurotiomycetes</taxon>
        <taxon>Eurotiomycetidae</taxon>
        <taxon>Eurotiales</taxon>
        <taxon>Trichocomaceae</taxon>
        <taxon>Talaromyces</taxon>
        <taxon>Talaromyces sect. Islandici</taxon>
    </lineage>
</organism>
<keyword evidence="2" id="KW-1185">Reference proteome</keyword>
<accession>A0A7H8QXQ5</accession>
<evidence type="ECO:0000313" key="1">
    <source>
        <dbReference type="EMBL" id="QKX58235.1"/>
    </source>
</evidence>
<reference evidence="2" key="1">
    <citation type="submission" date="2020-06" db="EMBL/GenBank/DDBJ databases">
        <title>A chromosome-scale genome assembly of Talaromyces rugulosus W13939.</title>
        <authorList>
            <person name="Wang B."/>
            <person name="Guo L."/>
            <person name="Ye K."/>
            <person name="Wang L."/>
        </authorList>
    </citation>
    <scope>NUCLEOTIDE SEQUENCE [LARGE SCALE GENOMIC DNA]</scope>
    <source>
        <strain evidence="2">W13939</strain>
    </source>
</reference>
<gene>
    <name evidence="1" type="ORF">TRUGW13939_05356</name>
</gene>
<proteinExistence type="predicted"/>
<dbReference type="EMBL" id="CP055900">
    <property type="protein sequence ID" value="QKX58235.1"/>
    <property type="molecule type" value="Genomic_DNA"/>
</dbReference>
<dbReference type="AlphaFoldDB" id="A0A7H8QXQ5"/>
<dbReference type="KEGG" id="trg:TRUGW13939_05356"/>
<dbReference type="OrthoDB" id="4221661at2759"/>
<sequence>MEQKTSFDPSWINKVIDFEASDTFPLKQWKIVDKLNEISVQNDEEDDGEESGHAHMQAIAIFECVNHMDACESAFMKIYMQIPYTGSDNSQPEDRAQQALPKAEITEEMALLALTKQGCKSISPVFNWKREEQDESGPVPGGYLVYLVVADLPGVRISRDDYWNLSRKQRDEVRDAFKVAYTDCLSCGIIRTSGVLGTSLIWDKASKKMFIVGFRYSRAATEKDVWGSHLWLAWGFGERRREVSNMPQPLPSDILEDGSINEALWEL</sequence>
<protein>
    <submittedName>
        <fullName evidence="1">Uncharacterized protein</fullName>
    </submittedName>
</protein>
<dbReference type="Proteomes" id="UP000509510">
    <property type="component" value="Chromosome III"/>
</dbReference>
<evidence type="ECO:0000313" key="2">
    <source>
        <dbReference type="Proteomes" id="UP000509510"/>
    </source>
</evidence>
<name>A0A7H8QXQ5_TALRU</name>
<dbReference type="RefSeq" id="XP_035344413.1">
    <property type="nucleotide sequence ID" value="XM_035488520.1"/>
</dbReference>